<dbReference type="InterPro" id="IPR002401">
    <property type="entry name" value="Cyt_P450_E_grp-I"/>
</dbReference>
<dbReference type="GO" id="GO:0016705">
    <property type="term" value="F:oxidoreductase activity, acting on paired donors, with incorporation or reduction of molecular oxygen"/>
    <property type="evidence" value="ECO:0007669"/>
    <property type="project" value="InterPro"/>
</dbReference>
<evidence type="ECO:0000256" key="4">
    <source>
        <dbReference type="ARBA" id="ARBA00022723"/>
    </source>
</evidence>
<reference evidence="10 11" key="1">
    <citation type="submission" date="2020-01" db="EMBL/GenBank/DDBJ databases">
        <authorList>
            <person name="Gupta K D."/>
        </authorList>
    </citation>
    <scope>NUCLEOTIDE SEQUENCE [LARGE SCALE GENOMIC DNA]</scope>
</reference>
<dbReference type="PANTHER" id="PTHR24305">
    <property type="entry name" value="CYTOCHROME P450"/>
    <property type="match status" value="1"/>
</dbReference>
<gene>
    <name evidence="10" type="ORF">AAE3_LOCUS1772</name>
</gene>
<comment type="similarity">
    <text evidence="3 8">Belongs to the cytochrome P450 family.</text>
</comment>
<organism evidence="10 11">
    <name type="scientific">Cyclocybe aegerita</name>
    <name type="common">Black poplar mushroom</name>
    <name type="synonym">Agrocybe aegerita</name>
    <dbReference type="NCBI Taxonomy" id="1973307"/>
    <lineage>
        <taxon>Eukaryota</taxon>
        <taxon>Fungi</taxon>
        <taxon>Dikarya</taxon>
        <taxon>Basidiomycota</taxon>
        <taxon>Agaricomycotina</taxon>
        <taxon>Agaricomycetes</taxon>
        <taxon>Agaricomycetidae</taxon>
        <taxon>Agaricales</taxon>
        <taxon>Agaricineae</taxon>
        <taxon>Bolbitiaceae</taxon>
        <taxon>Cyclocybe</taxon>
    </lineage>
</organism>
<dbReference type="Proteomes" id="UP000467700">
    <property type="component" value="Unassembled WGS sequence"/>
</dbReference>
<evidence type="ECO:0000313" key="11">
    <source>
        <dbReference type="Proteomes" id="UP000467700"/>
    </source>
</evidence>
<dbReference type="OrthoDB" id="1470350at2759"/>
<comment type="caution">
    <text evidence="10">The sequence shown here is derived from an EMBL/GenBank/DDBJ whole genome shotgun (WGS) entry which is preliminary data.</text>
</comment>
<keyword evidence="6 7" id="KW-0408">Iron</keyword>
<dbReference type="GO" id="GO:0005506">
    <property type="term" value="F:iron ion binding"/>
    <property type="evidence" value="ECO:0007669"/>
    <property type="project" value="InterPro"/>
</dbReference>
<evidence type="ECO:0000256" key="5">
    <source>
        <dbReference type="ARBA" id="ARBA00023002"/>
    </source>
</evidence>
<proteinExistence type="inferred from homology"/>
<protein>
    <recommendedName>
        <fullName evidence="12">Cytochrome P450</fullName>
    </recommendedName>
</protein>
<evidence type="ECO:0000256" key="2">
    <source>
        <dbReference type="ARBA" id="ARBA00005179"/>
    </source>
</evidence>
<evidence type="ECO:0000256" key="3">
    <source>
        <dbReference type="ARBA" id="ARBA00010617"/>
    </source>
</evidence>
<dbReference type="PANTHER" id="PTHR24305:SF157">
    <property type="entry name" value="N-ACETYLTRYPTOPHAN 6-HYDROXYLASE IVOC-RELATED"/>
    <property type="match status" value="1"/>
</dbReference>
<dbReference type="GO" id="GO:0004497">
    <property type="term" value="F:monooxygenase activity"/>
    <property type="evidence" value="ECO:0007669"/>
    <property type="project" value="UniProtKB-KW"/>
</dbReference>
<dbReference type="SUPFAM" id="SSF48264">
    <property type="entry name" value="Cytochrome P450"/>
    <property type="match status" value="1"/>
</dbReference>
<sequence>MITPSVPTMAPSTVAWLAFAALPLFIVGRAVYRFYFHPLSSIPGPKSAAVSSLYRAYYDIIRDGEWVLHLESLHAKYGTVVRVGPNELHFSDPRAYGDIYGSGSTFTKHPMYKCFGSGLSVFGQTDFHVAAKRRQALGPLFSRRATLKLQKEIQKHVDKLIVRLGSYESLAKPADLHLAFRSVALDIITSYCFSKCFNALDAPDFSHHVAITMDATLHLAWVFKHFMFLRGLVDRTPEWLGTRLMPGTKGYFDQANQLGGQIDEILDDPSILQKGDHETMYHYMITKSNVKAGLPPVSREWLLHEGLNLRFAGSETAGNTCTIAAFYVLRDERLKQTLMKELDDAWPDADAPMGYEDFERLPYLTAVIKEALRLSYGTVTPMPRVVGPSGGVVAGLALPPGTVVAMGNTIMHTNPEIFPDPYRFAPERWLAPDAAARLDKYLVAFSKGPRQCLGTNLAWCELYLILGNLFRKLDLTEDGTSSMDDLHFREYFIPLYRGHHLHAYVKKRD</sequence>
<evidence type="ECO:0000313" key="10">
    <source>
        <dbReference type="EMBL" id="CAA7259572.1"/>
    </source>
</evidence>
<comment type="pathway">
    <text evidence="2">Secondary metabolite biosynthesis.</text>
</comment>
<dbReference type="Pfam" id="PF00067">
    <property type="entry name" value="p450"/>
    <property type="match status" value="1"/>
</dbReference>
<evidence type="ECO:0000256" key="1">
    <source>
        <dbReference type="ARBA" id="ARBA00001971"/>
    </source>
</evidence>
<dbReference type="InterPro" id="IPR050121">
    <property type="entry name" value="Cytochrome_P450_monoxygenase"/>
</dbReference>
<dbReference type="EMBL" id="CACVBS010000024">
    <property type="protein sequence ID" value="CAA7259572.1"/>
    <property type="molecule type" value="Genomic_DNA"/>
</dbReference>
<accession>A0A8S0WKG7</accession>
<keyword evidence="9" id="KW-1133">Transmembrane helix</keyword>
<keyword evidence="9" id="KW-0472">Membrane</keyword>
<dbReference type="PRINTS" id="PR00385">
    <property type="entry name" value="P450"/>
</dbReference>
<name>A0A8S0WKG7_CYCAE</name>
<keyword evidence="4 7" id="KW-0479">Metal-binding</keyword>
<evidence type="ECO:0000256" key="6">
    <source>
        <dbReference type="ARBA" id="ARBA00023004"/>
    </source>
</evidence>
<keyword evidence="9" id="KW-0812">Transmembrane</keyword>
<feature type="transmembrane region" description="Helical" evidence="9">
    <location>
        <begin position="14"/>
        <end position="32"/>
    </location>
</feature>
<dbReference type="InterPro" id="IPR001128">
    <property type="entry name" value="Cyt_P450"/>
</dbReference>
<evidence type="ECO:0000256" key="7">
    <source>
        <dbReference type="PIRSR" id="PIRSR602401-1"/>
    </source>
</evidence>
<feature type="binding site" description="axial binding residue" evidence="7">
    <location>
        <position position="452"/>
    </location>
    <ligand>
        <name>heme</name>
        <dbReference type="ChEBI" id="CHEBI:30413"/>
    </ligand>
    <ligandPart>
        <name>Fe</name>
        <dbReference type="ChEBI" id="CHEBI:18248"/>
    </ligandPart>
</feature>
<evidence type="ECO:0008006" key="12">
    <source>
        <dbReference type="Google" id="ProtNLM"/>
    </source>
</evidence>
<evidence type="ECO:0000256" key="9">
    <source>
        <dbReference type="SAM" id="Phobius"/>
    </source>
</evidence>
<dbReference type="InterPro" id="IPR017972">
    <property type="entry name" value="Cyt_P450_CS"/>
</dbReference>
<dbReference type="Gene3D" id="1.10.630.10">
    <property type="entry name" value="Cytochrome P450"/>
    <property type="match status" value="1"/>
</dbReference>
<dbReference type="CDD" id="cd11062">
    <property type="entry name" value="CYP58-like"/>
    <property type="match status" value="1"/>
</dbReference>
<keyword evidence="7 8" id="KW-0349">Heme</keyword>
<comment type="cofactor">
    <cofactor evidence="1 7">
        <name>heme</name>
        <dbReference type="ChEBI" id="CHEBI:30413"/>
    </cofactor>
</comment>
<dbReference type="InterPro" id="IPR036396">
    <property type="entry name" value="Cyt_P450_sf"/>
</dbReference>
<keyword evidence="11" id="KW-1185">Reference proteome</keyword>
<dbReference type="GO" id="GO:0020037">
    <property type="term" value="F:heme binding"/>
    <property type="evidence" value="ECO:0007669"/>
    <property type="project" value="InterPro"/>
</dbReference>
<dbReference type="AlphaFoldDB" id="A0A8S0WKG7"/>
<dbReference type="PROSITE" id="PS00086">
    <property type="entry name" value="CYTOCHROME_P450"/>
    <property type="match status" value="1"/>
</dbReference>
<dbReference type="PRINTS" id="PR00463">
    <property type="entry name" value="EP450I"/>
</dbReference>
<evidence type="ECO:0000256" key="8">
    <source>
        <dbReference type="RuleBase" id="RU000461"/>
    </source>
</evidence>
<keyword evidence="5 8" id="KW-0560">Oxidoreductase</keyword>
<keyword evidence="8" id="KW-0503">Monooxygenase</keyword>